<comment type="caution">
    <text evidence="1">The sequence shown here is derived from an EMBL/GenBank/DDBJ whole genome shotgun (WGS) entry which is preliminary data.</text>
</comment>
<evidence type="ECO:0000313" key="2">
    <source>
        <dbReference type="Proteomes" id="UP000286581"/>
    </source>
</evidence>
<proteinExistence type="predicted"/>
<accession>A0A413BEN2</accession>
<evidence type="ECO:0000313" key="1">
    <source>
        <dbReference type="EMBL" id="RGW39028.1"/>
    </source>
</evidence>
<name>A0A413BEN2_9FIRM</name>
<dbReference type="Proteomes" id="UP000286581">
    <property type="component" value="Unassembled WGS sequence"/>
</dbReference>
<protein>
    <recommendedName>
        <fullName evidence="3">Apea-like HEPN domain-containing protein</fullName>
    </recommendedName>
</protein>
<evidence type="ECO:0008006" key="3">
    <source>
        <dbReference type="Google" id="ProtNLM"/>
    </source>
</evidence>
<sequence>MDTVGTVKIEFWAVVLGATDAILNLEMPYGYELKRLKLNDTPLYEEVVNARGNLDVKYIASNLADDANPEFIFLYKAENNSMPLEYFSVGEMLGETEKTGEYFDTVTARWNKEIFYIVSMLRLTQEGNIEVADKIYKMEANYKCSNISRRLKASQDSPISVYGDLYEWDNNNLTCFEDMVGLSEDLKVLLEDVMERFGRGYSSSRYDDAYKNLITLSEIILIGYNSNDKGSAIKEKFANRLAAAIAQDTDVQSVHDNALRMYKERSNETHEGNNLNITEEELRELRCAVREMVQNFIGFAKSQYGSIANKTFKGIKREYVLGLLARISTLQTRGLLR</sequence>
<organism evidence="1 2">
    <name type="scientific">Agathobacter rectalis</name>
    <dbReference type="NCBI Taxonomy" id="39491"/>
    <lineage>
        <taxon>Bacteria</taxon>
        <taxon>Bacillati</taxon>
        <taxon>Bacillota</taxon>
        <taxon>Clostridia</taxon>
        <taxon>Lachnospirales</taxon>
        <taxon>Lachnospiraceae</taxon>
        <taxon>Agathobacter</taxon>
    </lineage>
</organism>
<reference evidence="1 2" key="1">
    <citation type="submission" date="2018-08" db="EMBL/GenBank/DDBJ databases">
        <title>A genome reference for cultivated species of the human gut microbiota.</title>
        <authorList>
            <person name="Zou Y."/>
            <person name="Xue W."/>
            <person name="Luo G."/>
        </authorList>
    </citation>
    <scope>NUCLEOTIDE SEQUENCE [LARGE SCALE GENOMIC DNA]</scope>
    <source>
        <strain evidence="1 2">AF12-8</strain>
    </source>
</reference>
<gene>
    <name evidence="1" type="ORF">DWV78_11195</name>
</gene>
<dbReference type="EMBL" id="QSAE01000037">
    <property type="protein sequence ID" value="RGW39028.1"/>
    <property type="molecule type" value="Genomic_DNA"/>
</dbReference>
<dbReference type="AlphaFoldDB" id="A0A413BEN2"/>
<dbReference type="RefSeq" id="WP_151199022.1">
    <property type="nucleotide sequence ID" value="NZ_JADMQZ010000031.1"/>
</dbReference>